<evidence type="ECO:0000313" key="3">
    <source>
        <dbReference type="Proteomes" id="UP001148614"/>
    </source>
</evidence>
<gene>
    <name evidence="2" type="ORF">NPX13_g138</name>
</gene>
<name>A0A9W8NP27_9PEZI</name>
<accession>A0A9W8NP27</accession>
<dbReference type="EMBL" id="JANPWZ010000006">
    <property type="protein sequence ID" value="KAJ3580424.1"/>
    <property type="molecule type" value="Genomic_DNA"/>
</dbReference>
<sequence>MSAPPTQEEYIRMREAAEALKKKRDANKEKKENEERKIDEKIVEDAGKASQQKRKAKEASHILIDLL</sequence>
<feature type="region of interest" description="Disordered" evidence="1">
    <location>
        <begin position="20"/>
        <end position="67"/>
    </location>
</feature>
<evidence type="ECO:0000256" key="1">
    <source>
        <dbReference type="SAM" id="MobiDB-lite"/>
    </source>
</evidence>
<dbReference type="Proteomes" id="UP001148614">
    <property type="component" value="Unassembled WGS sequence"/>
</dbReference>
<feature type="compositionally biased region" description="Basic and acidic residues" evidence="1">
    <location>
        <begin position="20"/>
        <end position="47"/>
    </location>
</feature>
<evidence type="ECO:0000313" key="2">
    <source>
        <dbReference type="EMBL" id="KAJ3580424.1"/>
    </source>
</evidence>
<protein>
    <submittedName>
        <fullName evidence="2">Uncharacterized protein</fullName>
    </submittedName>
</protein>
<keyword evidence="3" id="KW-1185">Reference proteome</keyword>
<dbReference type="AlphaFoldDB" id="A0A9W8NP27"/>
<organism evidence="2 3">
    <name type="scientific">Xylaria arbuscula</name>
    <dbReference type="NCBI Taxonomy" id="114810"/>
    <lineage>
        <taxon>Eukaryota</taxon>
        <taxon>Fungi</taxon>
        <taxon>Dikarya</taxon>
        <taxon>Ascomycota</taxon>
        <taxon>Pezizomycotina</taxon>
        <taxon>Sordariomycetes</taxon>
        <taxon>Xylariomycetidae</taxon>
        <taxon>Xylariales</taxon>
        <taxon>Xylariaceae</taxon>
        <taxon>Xylaria</taxon>
    </lineage>
</organism>
<proteinExistence type="predicted"/>
<comment type="caution">
    <text evidence="2">The sequence shown here is derived from an EMBL/GenBank/DDBJ whole genome shotgun (WGS) entry which is preliminary data.</text>
</comment>
<reference evidence="2" key="1">
    <citation type="submission" date="2022-07" db="EMBL/GenBank/DDBJ databases">
        <title>Genome Sequence of Xylaria arbuscula.</title>
        <authorList>
            <person name="Buettner E."/>
        </authorList>
    </citation>
    <scope>NUCLEOTIDE SEQUENCE</scope>
    <source>
        <strain evidence="2">VT107</strain>
    </source>
</reference>